<reference evidence="2" key="2">
    <citation type="submission" date="2021-04" db="EMBL/GenBank/DDBJ databases">
        <authorList>
            <person name="Zhang T."/>
            <person name="Zhang Y."/>
            <person name="Lu D."/>
            <person name="Zuo D."/>
            <person name="Du Z."/>
        </authorList>
    </citation>
    <scope>NUCLEOTIDE SEQUENCE</scope>
    <source>
        <strain evidence="2">JR1</strain>
    </source>
</reference>
<feature type="domain" description="N-acetyltransferase" evidence="1">
    <location>
        <begin position="1"/>
        <end position="147"/>
    </location>
</feature>
<dbReference type="InterPro" id="IPR000182">
    <property type="entry name" value="GNAT_dom"/>
</dbReference>
<reference evidence="2" key="1">
    <citation type="journal article" date="2018" name="Int. J. Syst. Evol. Microbiol.">
        <title>Carboxylicivirga sediminis sp. nov., isolated from coastal sediment.</title>
        <authorList>
            <person name="Wang F.Q."/>
            <person name="Ren L.H."/>
            <person name="Zou R.J."/>
            <person name="Sun Y.Z."/>
            <person name="Liu X.J."/>
            <person name="Jiang F."/>
            <person name="Liu L.J."/>
        </authorList>
    </citation>
    <scope>NUCLEOTIDE SEQUENCE</scope>
    <source>
        <strain evidence="2">JR1</strain>
    </source>
</reference>
<keyword evidence="3" id="KW-1185">Reference proteome</keyword>
<evidence type="ECO:0000313" key="3">
    <source>
        <dbReference type="Proteomes" id="UP000679220"/>
    </source>
</evidence>
<organism evidence="2 3">
    <name type="scientific">Carboxylicivirga sediminis</name>
    <dbReference type="NCBI Taxonomy" id="2006564"/>
    <lineage>
        <taxon>Bacteria</taxon>
        <taxon>Pseudomonadati</taxon>
        <taxon>Bacteroidota</taxon>
        <taxon>Bacteroidia</taxon>
        <taxon>Marinilabiliales</taxon>
        <taxon>Marinilabiliaceae</taxon>
        <taxon>Carboxylicivirga</taxon>
    </lineage>
</organism>
<dbReference type="GO" id="GO:0016747">
    <property type="term" value="F:acyltransferase activity, transferring groups other than amino-acyl groups"/>
    <property type="evidence" value="ECO:0007669"/>
    <property type="project" value="InterPro"/>
</dbReference>
<accession>A0A941IYH5</accession>
<sequence length="177" mass="19978">MTFTIDKKQDIKQLHLNAFGDKEGPLIRDLVGDMLEEQETISINIEKGDKLVGNVLFTPFNLTEHPDKKCYLLAPIGILPEYHGQGLGKALIEKGVRHLIALNVDAIFVLGYPKYYGRRGFYPTYVALPYQTEVMRIDAWKMRELKPGSMAEVGGTSVACDAIMKPLYWDINYEPGN</sequence>
<evidence type="ECO:0000313" key="2">
    <source>
        <dbReference type="EMBL" id="MBR8537000.1"/>
    </source>
</evidence>
<dbReference type="RefSeq" id="WP_212192027.1">
    <property type="nucleotide sequence ID" value="NZ_JAGTAR010000025.1"/>
</dbReference>
<dbReference type="InterPro" id="IPR016181">
    <property type="entry name" value="Acyl_CoA_acyltransferase"/>
</dbReference>
<dbReference type="Gene3D" id="3.40.630.30">
    <property type="match status" value="1"/>
</dbReference>
<comment type="caution">
    <text evidence="2">The sequence shown here is derived from an EMBL/GenBank/DDBJ whole genome shotgun (WGS) entry which is preliminary data.</text>
</comment>
<dbReference type="PROSITE" id="PS51186">
    <property type="entry name" value="GNAT"/>
    <property type="match status" value="1"/>
</dbReference>
<proteinExistence type="predicted"/>
<gene>
    <name evidence="2" type="ORF">KDU71_15615</name>
</gene>
<dbReference type="CDD" id="cd04301">
    <property type="entry name" value="NAT_SF"/>
    <property type="match status" value="1"/>
</dbReference>
<protein>
    <submittedName>
        <fullName evidence="2">N-acetyltransferase</fullName>
    </submittedName>
</protein>
<dbReference type="EMBL" id="JAGTAR010000025">
    <property type="protein sequence ID" value="MBR8537000.1"/>
    <property type="molecule type" value="Genomic_DNA"/>
</dbReference>
<evidence type="ECO:0000259" key="1">
    <source>
        <dbReference type="PROSITE" id="PS51186"/>
    </source>
</evidence>
<dbReference type="AlphaFoldDB" id="A0A941IYH5"/>
<dbReference type="Proteomes" id="UP000679220">
    <property type="component" value="Unassembled WGS sequence"/>
</dbReference>
<name>A0A941IYH5_9BACT</name>
<dbReference type="SUPFAM" id="SSF55729">
    <property type="entry name" value="Acyl-CoA N-acyltransferases (Nat)"/>
    <property type="match status" value="1"/>
</dbReference>
<dbReference type="Pfam" id="PF00583">
    <property type="entry name" value="Acetyltransf_1"/>
    <property type="match status" value="1"/>
</dbReference>